<accession>A0A835LHI8</accession>
<keyword evidence="2" id="KW-1185">Reference proteome</keyword>
<gene>
    <name evidence="1" type="ORF">IFM89_010416</name>
</gene>
<organism evidence="1 2">
    <name type="scientific">Coptis chinensis</name>
    <dbReference type="NCBI Taxonomy" id="261450"/>
    <lineage>
        <taxon>Eukaryota</taxon>
        <taxon>Viridiplantae</taxon>
        <taxon>Streptophyta</taxon>
        <taxon>Embryophyta</taxon>
        <taxon>Tracheophyta</taxon>
        <taxon>Spermatophyta</taxon>
        <taxon>Magnoliopsida</taxon>
        <taxon>Ranunculales</taxon>
        <taxon>Ranunculaceae</taxon>
        <taxon>Coptidoideae</taxon>
        <taxon>Coptis</taxon>
    </lineage>
</organism>
<evidence type="ECO:0000313" key="1">
    <source>
        <dbReference type="EMBL" id="KAF9591969.1"/>
    </source>
</evidence>
<dbReference type="EMBL" id="JADFTS010000008">
    <property type="protein sequence ID" value="KAF9591969.1"/>
    <property type="molecule type" value="Genomic_DNA"/>
</dbReference>
<reference evidence="1 2" key="1">
    <citation type="submission" date="2020-10" db="EMBL/GenBank/DDBJ databases">
        <title>The Coptis chinensis genome and diversification of protoberbering-type alkaloids.</title>
        <authorList>
            <person name="Wang B."/>
            <person name="Shu S."/>
            <person name="Song C."/>
            <person name="Liu Y."/>
        </authorList>
    </citation>
    <scope>NUCLEOTIDE SEQUENCE [LARGE SCALE GENOMIC DNA]</scope>
    <source>
        <strain evidence="1">HL-2020</strain>
        <tissue evidence="1">Leaf</tissue>
    </source>
</reference>
<sequence length="148" mass="17273">YIINWIQFVMPITKDRENGCRCLTSKKLYYCVPRECLKVDSPFKVLISKIRLLCAQFEIRQKNIDGARKLLGNAIGRAPKDKAQPLDLWICQNFFGRHILISRYRKGNMKEPDNSIERLLDRTKHLKVWIDFMKLKFEATGLEGDGVA</sequence>
<name>A0A835LHI8_9MAGN</name>
<evidence type="ECO:0000313" key="2">
    <source>
        <dbReference type="Proteomes" id="UP000631114"/>
    </source>
</evidence>
<proteinExistence type="predicted"/>
<dbReference type="AlphaFoldDB" id="A0A835LHI8"/>
<protein>
    <submittedName>
        <fullName evidence="1">Uncharacterized protein</fullName>
    </submittedName>
</protein>
<feature type="non-terminal residue" evidence="1">
    <location>
        <position position="148"/>
    </location>
</feature>
<comment type="caution">
    <text evidence="1">The sequence shown here is derived from an EMBL/GenBank/DDBJ whole genome shotgun (WGS) entry which is preliminary data.</text>
</comment>
<dbReference type="OrthoDB" id="541719at2759"/>
<dbReference type="Proteomes" id="UP000631114">
    <property type="component" value="Unassembled WGS sequence"/>
</dbReference>